<dbReference type="PANTHER" id="PTHR37984:SF11">
    <property type="entry name" value="INTEGRASE CATALYTIC DOMAIN-CONTAINING PROTEIN"/>
    <property type="match status" value="1"/>
</dbReference>
<accession>A0ABD0MRV3</accession>
<organism evidence="2 3">
    <name type="scientific">Cirrhinus mrigala</name>
    <name type="common">Mrigala</name>
    <dbReference type="NCBI Taxonomy" id="683832"/>
    <lineage>
        <taxon>Eukaryota</taxon>
        <taxon>Metazoa</taxon>
        <taxon>Chordata</taxon>
        <taxon>Craniata</taxon>
        <taxon>Vertebrata</taxon>
        <taxon>Euteleostomi</taxon>
        <taxon>Actinopterygii</taxon>
        <taxon>Neopterygii</taxon>
        <taxon>Teleostei</taxon>
        <taxon>Ostariophysi</taxon>
        <taxon>Cypriniformes</taxon>
        <taxon>Cyprinidae</taxon>
        <taxon>Labeoninae</taxon>
        <taxon>Labeonini</taxon>
        <taxon>Cirrhinus</taxon>
    </lineage>
</organism>
<proteinExistence type="predicted"/>
<name>A0ABD0MRV3_CIRMR</name>
<evidence type="ECO:0000256" key="1">
    <source>
        <dbReference type="SAM" id="MobiDB-lite"/>
    </source>
</evidence>
<evidence type="ECO:0000313" key="2">
    <source>
        <dbReference type="EMBL" id="KAL0152768.1"/>
    </source>
</evidence>
<feature type="compositionally biased region" description="Basic and acidic residues" evidence="1">
    <location>
        <begin position="51"/>
        <end position="74"/>
    </location>
</feature>
<keyword evidence="3" id="KW-1185">Reference proteome</keyword>
<dbReference type="PANTHER" id="PTHR37984">
    <property type="entry name" value="PROTEIN CBG26694"/>
    <property type="match status" value="1"/>
</dbReference>
<gene>
    <name evidence="2" type="ORF">M9458_052491</name>
</gene>
<feature type="region of interest" description="Disordered" evidence="1">
    <location>
        <begin position="38"/>
        <end position="75"/>
    </location>
</feature>
<evidence type="ECO:0000313" key="3">
    <source>
        <dbReference type="Proteomes" id="UP001529510"/>
    </source>
</evidence>
<sequence length="179" mass="20653">MKNIPWKQHLYTFLPEYRSTPHSTTTTSPAELLLKRRIHTKMPSVSTPTGLDKDLRRRDHEAKAKMKVYSDTRRHATHYPLQSGDTVLCSQPRRNKLTATYNHKPYKVTTVKGSMVTAERDGHRVTRNSSFFKKLDPGLCDTSTAEEDEEVTADTVPVLAKYPARHRQPPQYLRDFVMD</sequence>
<dbReference type="InterPro" id="IPR050951">
    <property type="entry name" value="Retrovirus_Pol_polyprotein"/>
</dbReference>
<protein>
    <submittedName>
        <fullName evidence="2">Uncharacterized protein</fullName>
    </submittedName>
</protein>
<reference evidence="2 3" key="1">
    <citation type="submission" date="2024-05" db="EMBL/GenBank/DDBJ databases">
        <title>Genome sequencing and assembly of Indian major carp, Cirrhinus mrigala (Hamilton, 1822).</title>
        <authorList>
            <person name="Mohindra V."/>
            <person name="Chowdhury L.M."/>
            <person name="Lal K."/>
            <person name="Jena J.K."/>
        </authorList>
    </citation>
    <scope>NUCLEOTIDE SEQUENCE [LARGE SCALE GENOMIC DNA]</scope>
    <source>
        <strain evidence="2">CM1030</strain>
        <tissue evidence="2">Blood</tissue>
    </source>
</reference>
<dbReference type="AlphaFoldDB" id="A0ABD0MRV3"/>
<dbReference type="Proteomes" id="UP001529510">
    <property type="component" value="Unassembled WGS sequence"/>
</dbReference>
<comment type="caution">
    <text evidence="2">The sequence shown here is derived from an EMBL/GenBank/DDBJ whole genome shotgun (WGS) entry which is preliminary data.</text>
</comment>
<dbReference type="EMBL" id="JAMKFB020000189">
    <property type="protein sequence ID" value="KAL0152768.1"/>
    <property type="molecule type" value="Genomic_DNA"/>
</dbReference>